<reference evidence="1 2" key="1">
    <citation type="submission" date="2016-05" db="EMBL/GenBank/DDBJ databases">
        <authorList>
            <person name="Lavstsen T."/>
            <person name="Jespersen J.S."/>
        </authorList>
    </citation>
    <scope>NUCLEOTIDE SEQUENCE [LARGE SCALE GENOMIC DNA]</scope>
    <source>
        <strain evidence="1 2">B7-9</strain>
    </source>
</reference>
<organism evidence="1 2">
    <name type="scientific">Candidatus Chloroploca asiatica</name>
    <dbReference type="NCBI Taxonomy" id="1506545"/>
    <lineage>
        <taxon>Bacteria</taxon>
        <taxon>Bacillati</taxon>
        <taxon>Chloroflexota</taxon>
        <taxon>Chloroflexia</taxon>
        <taxon>Chloroflexales</taxon>
        <taxon>Chloroflexineae</taxon>
        <taxon>Oscillochloridaceae</taxon>
        <taxon>Candidatus Chloroploca</taxon>
    </lineage>
</organism>
<evidence type="ECO:0000313" key="2">
    <source>
        <dbReference type="Proteomes" id="UP000220922"/>
    </source>
</evidence>
<evidence type="ECO:0000313" key="1">
    <source>
        <dbReference type="EMBL" id="PDW01439.1"/>
    </source>
</evidence>
<gene>
    <name evidence="1" type="ORF">A9Q02_20840</name>
</gene>
<proteinExistence type="predicted"/>
<accession>A0A2H3KU29</accession>
<comment type="caution">
    <text evidence="1">The sequence shown here is derived from an EMBL/GenBank/DDBJ whole genome shotgun (WGS) entry which is preliminary data.</text>
</comment>
<keyword evidence="2" id="KW-1185">Reference proteome</keyword>
<name>A0A2H3KU29_9CHLR</name>
<dbReference type="AlphaFoldDB" id="A0A2H3KU29"/>
<dbReference type="EMBL" id="LYXE01000002">
    <property type="protein sequence ID" value="PDW01439.1"/>
    <property type="molecule type" value="Genomic_DNA"/>
</dbReference>
<dbReference type="Proteomes" id="UP000220922">
    <property type="component" value="Unassembled WGS sequence"/>
</dbReference>
<protein>
    <submittedName>
        <fullName evidence="1">Uncharacterized protein</fullName>
    </submittedName>
</protein>
<sequence>MALRAYIPERMTLDIGILIHEHDGDAARQALSNAGYQMSGPLSIGGFSLQAADPATPPLDILTRTDAWVDEALAHPIYDAAGYPVLARPYLILLKLSAGRTQDLADVQRLVAYTSEDERNAYRILVAQEAPELSEDLEALFTLADLEFGAKEEGA</sequence>